<dbReference type="RefSeq" id="WP_037055597.1">
    <property type="nucleotide sequence ID" value="NZ_AUII01000002.1"/>
</dbReference>
<dbReference type="Gene3D" id="3.30.300.30">
    <property type="match status" value="1"/>
</dbReference>
<comment type="caution">
    <text evidence="7">The sequence shown here is derived from an EMBL/GenBank/DDBJ whole genome shotgun (WGS) entry which is preliminary data.</text>
</comment>
<protein>
    <submittedName>
        <fullName evidence="7">Acetyl-CoA synthetase</fullName>
    </submittedName>
</protein>
<dbReference type="GO" id="GO:0006633">
    <property type="term" value="P:fatty acid biosynthetic process"/>
    <property type="evidence" value="ECO:0007669"/>
    <property type="project" value="TreeGrafter"/>
</dbReference>
<dbReference type="Proteomes" id="UP000321328">
    <property type="component" value="Unassembled WGS sequence"/>
</dbReference>
<dbReference type="InterPro" id="IPR045851">
    <property type="entry name" value="AMP-bd_C_sf"/>
</dbReference>
<evidence type="ECO:0000313" key="7">
    <source>
        <dbReference type="EMBL" id="GEL16574.1"/>
    </source>
</evidence>
<evidence type="ECO:0000259" key="5">
    <source>
        <dbReference type="Pfam" id="PF00501"/>
    </source>
</evidence>
<organism evidence="7 8">
    <name type="scientific">Pseudonocardia asaccharolytica DSM 44247 = NBRC 16224</name>
    <dbReference type="NCBI Taxonomy" id="1123024"/>
    <lineage>
        <taxon>Bacteria</taxon>
        <taxon>Bacillati</taxon>
        <taxon>Actinomycetota</taxon>
        <taxon>Actinomycetes</taxon>
        <taxon>Pseudonocardiales</taxon>
        <taxon>Pseudonocardiaceae</taxon>
        <taxon>Pseudonocardia</taxon>
    </lineage>
</organism>
<feature type="domain" description="AMP-binding enzyme C-terminal" evidence="6">
    <location>
        <begin position="449"/>
        <end position="530"/>
    </location>
</feature>
<evidence type="ECO:0000313" key="8">
    <source>
        <dbReference type="Proteomes" id="UP000321328"/>
    </source>
</evidence>
<dbReference type="InterPro" id="IPR051087">
    <property type="entry name" value="Mitochondrial_ACSM"/>
</dbReference>
<gene>
    <name evidence="7" type="primary">acs</name>
    <name evidence="7" type="ORF">PA7_04110</name>
</gene>
<dbReference type="EMBL" id="BJVI01000002">
    <property type="protein sequence ID" value="GEL16574.1"/>
    <property type="molecule type" value="Genomic_DNA"/>
</dbReference>
<keyword evidence="8" id="KW-1185">Reference proteome</keyword>
<comment type="similarity">
    <text evidence="1">Belongs to the ATP-dependent AMP-binding enzyme family.</text>
</comment>
<sequence>MSAEQRVEQLLSEYGEADLSVAAVLCDRHPTDAVAVTIAHETGRTDLTYGELRDRSERLAAGLASLGVTPGSRVATLLPKGEELPVVLLAIWRLGAVYVPLFTAFAAQAIAMRLESSATAVVVCSSDQRSKLEPGPDMPADAPWRIVTVDEQVPAGDIGYADLADGYNRISIPAVQGPDGGFIQLYTSGTTGRPKGVVVPARALAAFVAYLELGLDVRPDDVYWNAADPGWAYGLYYALCAPLAAGRRSVLSTGTFSPASFWTVLTSLGVTNVAAAPTVFRALRGSGLQVPPGVALRVVSSAGEPLTPDVVEWAKDALGVPVLDHYGQTELGMAAINGHHESVRAEVKPGSMGRAMPGFRLTMFGQDKDVPAASGTTGRLAVDVAASPLFWFAGYAGDPERTAERFTADRAYYLTGDAAFMDAGGHVFFGGRDDDVIIMAGYRIGPFDIESVLSSHPRVAECAVIGAPDPVRGEVVEAFVVPRPSPEGNPPDTGELAVELQELVRTRYAAHAYPRRVHFVDQLPKTPSGKIQRFLLRKARSEARGEAR</sequence>
<evidence type="ECO:0000256" key="4">
    <source>
        <dbReference type="ARBA" id="ARBA00022840"/>
    </source>
</evidence>
<name>A0A511CZ74_9PSEU</name>
<dbReference type="PANTHER" id="PTHR43605:SF10">
    <property type="entry name" value="ACYL-COA SYNTHETASE MEDIUM CHAIN FAMILY MEMBER 3"/>
    <property type="match status" value="1"/>
</dbReference>
<dbReference type="GO" id="GO:0016405">
    <property type="term" value="F:CoA-ligase activity"/>
    <property type="evidence" value="ECO:0007669"/>
    <property type="project" value="UniProtKB-ARBA"/>
</dbReference>
<dbReference type="OrthoDB" id="9803968at2"/>
<dbReference type="GO" id="GO:0015645">
    <property type="term" value="F:fatty acid ligase activity"/>
    <property type="evidence" value="ECO:0007669"/>
    <property type="project" value="TreeGrafter"/>
</dbReference>
<accession>A0A511CZ74</accession>
<dbReference type="STRING" id="1123024.GCA_000423625_00666"/>
<reference evidence="7 8" key="1">
    <citation type="submission" date="2019-07" db="EMBL/GenBank/DDBJ databases">
        <title>Whole genome shotgun sequence of Pseudonocardia asaccharolytica NBRC 16224.</title>
        <authorList>
            <person name="Hosoyama A."/>
            <person name="Uohara A."/>
            <person name="Ohji S."/>
            <person name="Ichikawa N."/>
        </authorList>
    </citation>
    <scope>NUCLEOTIDE SEQUENCE [LARGE SCALE GENOMIC DNA]</scope>
    <source>
        <strain evidence="7 8">NBRC 16224</strain>
    </source>
</reference>
<dbReference type="InterPro" id="IPR025110">
    <property type="entry name" value="AMP-bd_C"/>
</dbReference>
<dbReference type="PANTHER" id="PTHR43605">
    <property type="entry name" value="ACYL-COENZYME A SYNTHETASE"/>
    <property type="match status" value="1"/>
</dbReference>
<dbReference type="Pfam" id="PF13193">
    <property type="entry name" value="AMP-binding_C"/>
    <property type="match status" value="1"/>
</dbReference>
<dbReference type="InterPro" id="IPR042099">
    <property type="entry name" value="ANL_N_sf"/>
</dbReference>
<evidence type="ECO:0000256" key="3">
    <source>
        <dbReference type="ARBA" id="ARBA00022741"/>
    </source>
</evidence>
<feature type="domain" description="AMP-dependent synthetase/ligase" evidence="5">
    <location>
        <begin position="27"/>
        <end position="382"/>
    </location>
</feature>
<dbReference type="SUPFAM" id="SSF56801">
    <property type="entry name" value="Acetyl-CoA synthetase-like"/>
    <property type="match status" value="1"/>
</dbReference>
<dbReference type="InterPro" id="IPR000873">
    <property type="entry name" value="AMP-dep_synth/lig_dom"/>
</dbReference>
<dbReference type="AlphaFoldDB" id="A0A511CZ74"/>
<keyword evidence="3" id="KW-0547">Nucleotide-binding</keyword>
<evidence type="ECO:0000259" key="6">
    <source>
        <dbReference type="Pfam" id="PF13193"/>
    </source>
</evidence>
<dbReference type="GO" id="GO:0004321">
    <property type="term" value="F:fatty-acyl-CoA synthase activity"/>
    <property type="evidence" value="ECO:0007669"/>
    <property type="project" value="TreeGrafter"/>
</dbReference>
<dbReference type="Gene3D" id="3.40.50.12780">
    <property type="entry name" value="N-terminal domain of ligase-like"/>
    <property type="match status" value="1"/>
</dbReference>
<evidence type="ECO:0000256" key="2">
    <source>
        <dbReference type="ARBA" id="ARBA00022598"/>
    </source>
</evidence>
<proteinExistence type="inferred from homology"/>
<dbReference type="Pfam" id="PF00501">
    <property type="entry name" value="AMP-binding"/>
    <property type="match status" value="1"/>
</dbReference>
<keyword evidence="2" id="KW-0436">Ligase</keyword>
<evidence type="ECO:0000256" key="1">
    <source>
        <dbReference type="ARBA" id="ARBA00006432"/>
    </source>
</evidence>
<dbReference type="GO" id="GO:0005524">
    <property type="term" value="F:ATP binding"/>
    <property type="evidence" value="ECO:0007669"/>
    <property type="project" value="UniProtKB-KW"/>
</dbReference>
<dbReference type="GO" id="GO:0006637">
    <property type="term" value="P:acyl-CoA metabolic process"/>
    <property type="evidence" value="ECO:0007669"/>
    <property type="project" value="TreeGrafter"/>
</dbReference>
<keyword evidence="4" id="KW-0067">ATP-binding</keyword>